<name>A0A915IWV9_ROMCU</name>
<protein>
    <submittedName>
        <fullName evidence="2">Uncharacterized protein</fullName>
    </submittedName>
</protein>
<accession>A0A915IWV9</accession>
<evidence type="ECO:0000313" key="1">
    <source>
        <dbReference type="Proteomes" id="UP000887565"/>
    </source>
</evidence>
<organism evidence="1 2">
    <name type="scientific">Romanomermis culicivorax</name>
    <name type="common">Nematode worm</name>
    <dbReference type="NCBI Taxonomy" id="13658"/>
    <lineage>
        <taxon>Eukaryota</taxon>
        <taxon>Metazoa</taxon>
        <taxon>Ecdysozoa</taxon>
        <taxon>Nematoda</taxon>
        <taxon>Enoplea</taxon>
        <taxon>Dorylaimia</taxon>
        <taxon>Mermithida</taxon>
        <taxon>Mermithoidea</taxon>
        <taxon>Mermithidae</taxon>
        <taxon>Romanomermis</taxon>
    </lineage>
</organism>
<keyword evidence="1" id="KW-1185">Reference proteome</keyword>
<dbReference type="WBParaSite" id="nRc.2.0.1.t18266-RA">
    <property type="protein sequence ID" value="nRc.2.0.1.t18266-RA"/>
    <property type="gene ID" value="nRc.2.0.1.g18266"/>
</dbReference>
<proteinExistence type="predicted"/>
<dbReference type="Proteomes" id="UP000887565">
    <property type="component" value="Unplaced"/>
</dbReference>
<sequence length="78" mass="8865">MHRIIGSKGNKKSKCVNIKKEYKPRGRHDRPHATVDCMARLAVQHDRPIGTVGHPLKNHKSTIPIDRLHSPPWPCCDV</sequence>
<evidence type="ECO:0000313" key="2">
    <source>
        <dbReference type="WBParaSite" id="nRc.2.0.1.t18266-RA"/>
    </source>
</evidence>
<reference evidence="2" key="1">
    <citation type="submission" date="2022-11" db="UniProtKB">
        <authorList>
            <consortium name="WormBaseParasite"/>
        </authorList>
    </citation>
    <scope>IDENTIFICATION</scope>
</reference>
<dbReference type="AlphaFoldDB" id="A0A915IWV9"/>